<gene>
    <name evidence="1" type="ORF">P608_09980</name>
</gene>
<name>A0A0E3BVY0_9BURK</name>
<evidence type="ECO:0000313" key="1">
    <source>
        <dbReference type="EMBL" id="KGH12668.1"/>
    </source>
</evidence>
<organism evidence="1 2">
    <name type="scientific">Comamonas thiooxydans</name>
    <dbReference type="NCBI Taxonomy" id="363952"/>
    <lineage>
        <taxon>Bacteria</taxon>
        <taxon>Pseudomonadati</taxon>
        <taxon>Pseudomonadota</taxon>
        <taxon>Betaproteobacteria</taxon>
        <taxon>Burkholderiales</taxon>
        <taxon>Comamonadaceae</taxon>
        <taxon>Comamonas</taxon>
    </lineage>
</organism>
<reference evidence="1 2" key="1">
    <citation type="submission" date="2013-09" db="EMBL/GenBank/DDBJ databases">
        <title>High correlation between genotypes and phenotypes of environmental bacteria Comamonas testosteroni strains.</title>
        <authorList>
            <person name="Liu L."/>
            <person name="Zhu W."/>
            <person name="Xia X."/>
            <person name="Xu B."/>
            <person name="Luo M."/>
            <person name="Wang G."/>
        </authorList>
    </citation>
    <scope>NUCLEOTIDE SEQUENCE [LARGE SCALE GENOMIC DNA]</scope>
    <source>
        <strain evidence="1 2">DF2</strain>
    </source>
</reference>
<sequence length="36" mass="4286">MMEKIRFFRGLSVTIALKRRYLLNSLREIQEVFGGL</sequence>
<keyword evidence="2" id="KW-1185">Reference proteome</keyword>
<protein>
    <submittedName>
        <fullName evidence="1">Uncharacterized protein</fullName>
    </submittedName>
</protein>
<comment type="caution">
    <text evidence="1">The sequence shown here is derived from an EMBL/GenBank/DDBJ whole genome shotgun (WGS) entry which is preliminary data.</text>
</comment>
<evidence type="ECO:0000313" key="2">
    <source>
        <dbReference type="Proteomes" id="UP000029549"/>
    </source>
</evidence>
<dbReference type="EMBL" id="AWTP01000104">
    <property type="protein sequence ID" value="KGH12668.1"/>
    <property type="molecule type" value="Genomic_DNA"/>
</dbReference>
<dbReference type="AlphaFoldDB" id="A0A0E3BVY0"/>
<proteinExistence type="predicted"/>
<dbReference type="Proteomes" id="UP000029549">
    <property type="component" value="Unassembled WGS sequence"/>
</dbReference>
<accession>A0A0E3BVY0</accession>